<evidence type="ECO:0000259" key="13">
    <source>
        <dbReference type="Pfam" id="PF23486"/>
    </source>
</evidence>
<feature type="domain" description="Transmembrane protein TMEM132 sixth" evidence="14">
    <location>
        <begin position="622"/>
        <end position="737"/>
    </location>
</feature>
<keyword evidence="5 7" id="KW-0472">Membrane</keyword>
<dbReference type="Proteomes" id="UP000694397">
    <property type="component" value="Chromosome 17"/>
</dbReference>
<dbReference type="InterPro" id="IPR055422">
    <property type="entry name" value="Ig_TMEM132_2nd"/>
</dbReference>
<dbReference type="InterPro" id="IPR031436">
    <property type="entry name" value="TMEM132_C"/>
</dbReference>
<comment type="subcellular location">
    <subcellularLocation>
        <location evidence="1">Membrane</location>
        <topology evidence="1">Single-pass type I membrane protein</topology>
    </subcellularLocation>
</comment>
<protein>
    <submittedName>
        <fullName evidence="15">Transmembrane protein 132C</fullName>
    </submittedName>
</protein>
<keyword evidence="3 7" id="KW-0812">Transmembrane</keyword>
<dbReference type="Pfam" id="PF23486">
    <property type="entry name" value="Ig_TMEM132_5th"/>
    <property type="match status" value="1"/>
</dbReference>
<evidence type="ECO:0000256" key="1">
    <source>
        <dbReference type="ARBA" id="ARBA00004479"/>
    </source>
</evidence>
<dbReference type="Pfam" id="PF16070">
    <property type="entry name" value="Ig_TMEM132_4th"/>
    <property type="match status" value="1"/>
</dbReference>
<dbReference type="OrthoDB" id="10026202at2759"/>
<evidence type="ECO:0000256" key="7">
    <source>
        <dbReference type="SAM" id="Phobius"/>
    </source>
</evidence>
<dbReference type="InterPro" id="IPR031435">
    <property type="entry name" value="TMEM132_N"/>
</dbReference>
<dbReference type="InterPro" id="IPR055424">
    <property type="entry name" value="Ig_TMEM132_6th"/>
</dbReference>
<keyword evidence="4 7" id="KW-1133">Transmembrane helix</keyword>
<comment type="similarity">
    <text evidence="2">Belongs to the TMEM132 family.</text>
</comment>
<dbReference type="GO" id="GO:0016020">
    <property type="term" value="C:membrane"/>
    <property type="evidence" value="ECO:0007669"/>
    <property type="project" value="UniProtKB-SubCell"/>
</dbReference>
<feature type="region of interest" description="Disordered" evidence="6">
    <location>
        <begin position="513"/>
        <end position="532"/>
    </location>
</feature>
<reference evidence="15" key="3">
    <citation type="submission" date="2025-09" db="UniProtKB">
        <authorList>
            <consortium name="Ensembl"/>
        </authorList>
    </citation>
    <scope>IDENTIFICATION</scope>
</reference>
<feature type="domain" description="Transmembrane protein TMEM132 C-terminal" evidence="9">
    <location>
        <begin position="796"/>
        <end position="879"/>
    </location>
</feature>
<feature type="compositionally biased region" description="Basic and acidic residues" evidence="6">
    <location>
        <begin position="757"/>
        <end position="767"/>
    </location>
</feature>
<dbReference type="InterPro" id="IPR031437">
    <property type="entry name" value="Ig_TMEM132_4th"/>
</dbReference>
<sequence>HVRVVTGQMKSGTILVHLRRTVLNADLSFFLKEANQDIMRNSSLQSRTEAFWVQQARRAPSLSATYGLLSVEEPIPLELLQPSGPTVPSSMFTFNWRVQAFIMNERIDPGRPKVQVLFYVAGRDWDDYGAVDRLPCVKMFAFHETQEVRGTCRLRGELGLCVAELEPLAGWFSPPSVVPGRQRAPGQPDGTPVELYYMLRSAEGGGCGAEELRKGGDVRSDRDATFGPTSSSPMRRIGSVRLCQGPPAPPLAEVRLDSNFAVLVPSGPLRPRDTFTAFLSGTSYSPVDSFTLRVKLKEGLMFLGARASNPLLWMVNQDARSEGHRVVTLHCRQKDPEPGFQKILQVDLEVGGFLGPLATRTLTWQLEYPGGRRPAVETVTEVHLAQQDLRGVVPLAMDTEILNTAVLTGKTVAVPVKVVTVAADGTVTDVSDAVGCRSLDEDVIKVSDRCDYVFVNGKETKGRAKMAVNFTYSYLSAQLEMNVWIPRLPLQIEVSDTELSQIKGWRVPVVATGQRSARDSEDEDEDDRRGRSCSLQYQHAAVRVLTHFVAEATDPRAPLAFMLGSDWQADVTELVRDFLKVEDPRVALLRDGRVLAGLDVLSPLSDSILAEKTVTVLDDKVTITELGVQLVTGLSLSLQLSPGSNRAIVATTTTQEVLQSPKQEALISAWLQFSDGSMAPLDLYEAELFSLTVTSLDEAVVKVRSDPTWRWPVVVTEAEGQGPLVRVEMIVAEPCQKTKRRSVLAAGSGSVRVRFGPPEDRPGDRRQRPPSADRGGSDSHYYGSSAQNAPVDFSDFPAQVELPHGGDVDEDDLVQSPRGLTDLEIGMYALLGVFCLAILVFLINCVSYALKYRHKELSAEGPETLNHAHDWVWLAHEAELLESHAHLSPQQDEPGAAMECGGGLEEASHLLNGGSAQKNVQGQVHRSAEGGAATDAASHKGDSPTTKRKRVKFTTFTTIPLDNGCPSVSPLIGGHGDDIKWVCPDMELGEDYMERLNGSALRDAA</sequence>
<name>A0A8C9TI98_SCLFO</name>
<evidence type="ECO:0000313" key="15">
    <source>
        <dbReference type="Ensembl" id="ENSSFOP00015051313.1"/>
    </source>
</evidence>
<feature type="transmembrane region" description="Helical" evidence="7">
    <location>
        <begin position="825"/>
        <end position="850"/>
    </location>
</feature>
<dbReference type="PANTHER" id="PTHR13388:SF4">
    <property type="entry name" value="TRANSMEMBRANE PROTEIN 132C"/>
    <property type="match status" value="1"/>
</dbReference>
<feature type="domain" description="Transmembrane protein TMEM132 second Ig-like" evidence="12">
    <location>
        <begin position="97"/>
        <end position="228"/>
    </location>
</feature>
<reference evidence="15" key="2">
    <citation type="submission" date="2025-08" db="UniProtKB">
        <authorList>
            <consortium name="Ensembl"/>
        </authorList>
    </citation>
    <scope>IDENTIFICATION</scope>
</reference>
<proteinExistence type="inferred from homology"/>
<evidence type="ECO:0000259" key="12">
    <source>
        <dbReference type="Pfam" id="PF23481"/>
    </source>
</evidence>
<dbReference type="Pfam" id="PF15705">
    <property type="entry name" value="TMEM132_N"/>
    <property type="match status" value="1"/>
</dbReference>
<dbReference type="Pfam" id="PF15706">
    <property type="entry name" value="TMEM132_C"/>
    <property type="match status" value="1"/>
</dbReference>
<dbReference type="InterPro" id="IPR026307">
    <property type="entry name" value="TMEM132"/>
</dbReference>
<gene>
    <name evidence="15" type="primary">TMEM132C</name>
    <name evidence="15" type="synonym">si:dkeyp-14d3.1</name>
</gene>
<evidence type="ECO:0000259" key="11">
    <source>
        <dbReference type="Pfam" id="PF23039"/>
    </source>
</evidence>
<dbReference type="GeneTree" id="ENSGT00940000154702"/>
<accession>A0A8C9TI98</accession>
<reference evidence="15 16" key="1">
    <citation type="submission" date="2019-04" db="EMBL/GenBank/DDBJ databases">
        <authorList>
            <consortium name="Wellcome Sanger Institute Data Sharing"/>
        </authorList>
    </citation>
    <scope>NUCLEOTIDE SEQUENCE [LARGE SCALE GENOMIC DNA]</scope>
</reference>
<feature type="domain" description="Transmembrane protein family 132 fourth" evidence="10">
    <location>
        <begin position="391"/>
        <end position="488"/>
    </location>
</feature>
<evidence type="ECO:0000259" key="10">
    <source>
        <dbReference type="Pfam" id="PF16070"/>
    </source>
</evidence>
<evidence type="ECO:0000256" key="6">
    <source>
        <dbReference type="SAM" id="MobiDB-lite"/>
    </source>
</evidence>
<feature type="region of interest" description="Disordered" evidence="6">
    <location>
        <begin position="916"/>
        <end position="949"/>
    </location>
</feature>
<evidence type="ECO:0000256" key="4">
    <source>
        <dbReference type="ARBA" id="ARBA00022989"/>
    </source>
</evidence>
<feature type="domain" description="Transmembrane protein TMEM132 N-terminal" evidence="8">
    <location>
        <begin position="22"/>
        <end position="80"/>
    </location>
</feature>
<dbReference type="PANTHER" id="PTHR13388">
    <property type="entry name" value="DETONATOR, ISOFORM E"/>
    <property type="match status" value="1"/>
</dbReference>
<feature type="region of interest" description="Disordered" evidence="6">
    <location>
        <begin position="751"/>
        <end position="784"/>
    </location>
</feature>
<dbReference type="InterPro" id="IPR055423">
    <property type="entry name" value="Ig_TMEM132_5th"/>
</dbReference>
<dbReference type="Pfam" id="PF23481">
    <property type="entry name" value="Ig_TMEM132_2nd"/>
    <property type="match status" value="1"/>
</dbReference>
<feature type="domain" description="Transmembrane protein TMEM132 cohesin-like" evidence="11">
    <location>
        <begin position="251"/>
        <end position="389"/>
    </location>
</feature>
<evidence type="ECO:0000313" key="16">
    <source>
        <dbReference type="Proteomes" id="UP000694397"/>
    </source>
</evidence>
<dbReference type="AlphaFoldDB" id="A0A8C9TI98"/>
<dbReference type="Pfam" id="PF23039">
    <property type="entry name" value="TMEM132_3rd"/>
    <property type="match status" value="1"/>
</dbReference>
<organism evidence="15 16">
    <name type="scientific">Scleropages formosus</name>
    <name type="common">Asian bonytongue</name>
    <name type="synonym">Osteoglossum formosum</name>
    <dbReference type="NCBI Taxonomy" id="113540"/>
    <lineage>
        <taxon>Eukaryota</taxon>
        <taxon>Metazoa</taxon>
        <taxon>Chordata</taxon>
        <taxon>Craniata</taxon>
        <taxon>Vertebrata</taxon>
        <taxon>Euteleostomi</taxon>
        <taxon>Actinopterygii</taxon>
        <taxon>Neopterygii</taxon>
        <taxon>Teleostei</taxon>
        <taxon>Osteoglossocephala</taxon>
        <taxon>Osteoglossomorpha</taxon>
        <taxon>Osteoglossiformes</taxon>
        <taxon>Osteoglossidae</taxon>
        <taxon>Scleropages</taxon>
    </lineage>
</organism>
<evidence type="ECO:0000256" key="5">
    <source>
        <dbReference type="ARBA" id="ARBA00023136"/>
    </source>
</evidence>
<evidence type="ECO:0000256" key="2">
    <source>
        <dbReference type="ARBA" id="ARBA00006166"/>
    </source>
</evidence>
<dbReference type="Ensembl" id="ENSSFOT00015040086.1">
    <property type="protein sequence ID" value="ENSSFOP00015051313.1"/>
    <property type="gene ID" value="ENSSFOG00015033275.1"/>
</dbReference>
<evidence type="ECO:0000259" key="9">
    <source>
        <dbReference type="Pfam" id="PF15706"/>
    </source>
</evidence>
<feature type="domain" description="Transmembrane protein TMEM132 fifth" evidence="13">
    <location>
        <begin position="491"/>
        <end position="621"/>
    </location>
</feature>
<evidence type="ECO:0000259" key="14">
    <source>
        <dbReference type="Pfam" id="PF23487"/>
    </source>
</evidence>
<feature type="region of interest" description="Disordered" evidence="6">
    <location>
        <begin position="218"/>
        <end position="237"/>
    </location>
</feature>
<dbReference type="Pfam" id="PF23487">
    <property type="entry name" value="Ig_TMEM132_6th"/>
    <property type="match status" value="1"/>
</dbReference>
<evidence type="ECO:0000256" key="3">
    <source>
        <dbReference type="ARBA" id="ARBA00022692"/>
    </source>
</evidence>
<dbReference type="InterPro" id="IPR055421">
    <property type="entry name" value="TMEM132_3rd"/>
</dbReference>
<keyword evidence="16" id="KW-1185">Reference proteome</keyword>
<evidence type="ECO:0000259" key="8">
    <source>
        <dbReference type="Pfam" id="PF15705"/>
    </source>
</evidence>